<name>A0A9W9YXL8_9CNID</name>
<feature type="domain" description="Arb2" evidence="1">
    <location>
        <begin position="5"/>
        <end position="82"/>
    </location>
</feature>
<evidence type="ECO:0000259" key="1">
    <source>
        <dbReference type="Pfam" id="PF22749"/>
    </source>
</evidence>
<proteinExistence type="predicted"/>
<dbReference type="AlphaFoldDB" id="A0A9W9YXL8"/>
<organism evidence="2 3">
    <name type="scientific">Desmophyllum pertusum</name>
    <dbReference type="NCBI Taxonomy" id="174260"/>
    <lineage>
        <taxon>Eukaryota</taxon>
        <taxon>Metazoa</taxon>
        <taxon>Cnidaria</taxon>
        <taxon>Anthozoa</taxon>
        <taxon>Hexacorallia</taxon>
        <taxon>Scleractinia</taxon>
        <taxon>Caryophylliina</taxon>
        <taxon>Caryophylliidae</taxon>
        <taxon>Desmophyllum</taxon>
    </lineage>
</organism>
<dbReference type="OrthoDB" id="421951at2759"/>
<dbReference type="PANTHER" id="PTHR21357:SF4">
    <property type="entry name" value="FAM172 FAMILY PROTEIN HOMOLOG CG10038"/>
    <property type="match status" value="1"/>
</dbReference>
<accession>A0A9W9YXL8</accession>
<reference evidence="2" key="1">
    <citation type="submission" date="2023-01" db="EMBL/GenBank/DDBJ databases">
        <title>Genome assembly of the deep-sea coral Lophelia pertusa.</title>
        <authorList>
            <person name="Herrera S."/>
            <person name="Cordes E."/>
        </authorList>
    </citation>
    <scope>NUCLEOTIDE SEQUENCE</scope>
    <source>
        <strain evidence="2">USNM1676648</strain>
        <tissue evidence="2">Polyp</tissue>
    </source>
</reference>
<dbReference type="GO" id="GO:0005634">
    <property type="term" value="C:nucleus"/>
    <property type="evidence" value="ECO:0007669"/>
    <property type="project" value="TreeGrafter"/>
</dbReference>
<dbReference type="GO" id="GO:0035197">
    <property type="term" value="F:siRNA binding"/>
    <property type="evidence" value="ECO:0007669"/>
    <property type="project" value="TreeGrafter"/>
</dbReference>
<keyword evidence="3" id="KW-1185">Reference proteome</keyword>
<dbReference type="Pfam" id="PF22749">
    <property type="entry name" value="Arb2"/>
    <property type="match status" value="1"/>
</dbReference>
<evidence type="ECO:0000313" key="2">
    <source>
        <dbReference type="EMBL" id="KAJ7369908.1"/>
    </source>
</evidence>
<protein>
    <recommendedName>
        <fullName evidence="1">Arb2 domain-containing protein</fullName>
    </recommendedName>
</protein>
<dbReference type="GO" id="GO:0031048">
    <property type="term" value="P:regulatory ncRNA-mediated heterochromatin formation"/>
    <property type="evidence" value="ECO:0007669"/>
    <property type="project" value="TreeGrafter"/>
</dbReference>
<dbReference type="Proteomes" id="UP001163046">
    <property type="component" value="Unassembled WGS sequence"/>
</dbReference>
<sequence>MFKEGDRAYNQKHYEALGEVITDYIYHYWSKKSIKEHDVPVDAKEDESKSFIFMSDDAMTSDKLVILIHGSGVVRAGQWARRYR</sequence>
<comment type="caution">
    <text evidence="2">The sequence shown here is derived from an EMBL/GenBank/DDBJ whole genome shotgun (WGS) entry which is preliminary data.</text>
</comment>
<dbReference type="InterPro" id="IPR053858">
    <property type="entry name" value="Arb2_dom"/>
</dbReference>
<dbReference type="InterPro" id="IPR048263">
    <property type="entry name" value="Arb2"/>
</dbReference>
<gene>
    <name evidence="2" type="ORF">OS493_035480</name>
</gene>
<dbReference type="EMBL" id="MU826879">
    <property type="protein sequence ID" value="KAJ7369908.1"/>
    <property type="molecule type" value="Genomic_DNA"/>
</dbReference>
<dbReference type="PANTHER" id="PTHR21357">
    <property type="entry name" value="FAM172 FAMILY PROTEIN HOMOLOG CG10038"/>
    <property type="match status" value="1"/>
</dbReference>
<evidence type="ECO:0000313" key="3">
    <source>
        <dbReference type="Proteomes" id="UP001163046"/>
    </source>
</evidence>